<feature type="region of interest" description="Disordered" evidence="1">
    <location>
        <begin position="1"/>
        <end position="47"/>
    </location>
</feature>
<dbReference type="Proteomes" id="UP000319801">
    <property type="component" value="Unassembled WGS sequence"/>
</dbReference>
<keyword evidence="3" id="KW-1185">Reference proteome</keyword>
<protein>
    <submittedName>
        <fullName evidence="2">Uncharacterized protein</fullName>
    </submittedName>
</protein>
<comment type="caution">
    <text evidence="2">The sequence shown here is derived from an EMBL/GenBank/DDBJ whole genome shotgun (WGS) entry which is preliminary data.</text>
</comment>
<accession>A0A556U9B8</accession>
<name>A0A556U9B8_BAGYA</name>
<gene>
    <name evidence="2" type="ORF">Baya_8848</name>
</gene>
<dbReference type="EMBL" id="VCAZ01000065">
    <property type="protein sequence ID" value="TSO25225.1"/>
    <property type="molecule type" value="Genomic_DNA"/>
</dbReference>
<sequence>MASSHHHPPPPPPLTLPLQRSLSPSRPLSFNTYKTERAQSGSSLGHLEAAKADSPHLAPPYMALCQWPAVAFFPAAPPGQLSQAVPCLMLFCKLLSPGSLLITVQGLCKATQRRPGEGEHAGTLSGLKELRRWSIQIPNEIITTN</sequence>
<feature type="compositionally biased region" description="Low complexity" evidence="1">
    <location>
        <begin position="16"/>
        <end position="29"/>
    </location>
</feature>
<dbReference type="AlphaFoldDB" id="A0A556U9B8"/>
<evidence type="ECO:0000256" key="1">
    <source>
        <dbReference type="SAM" id="MobiDB-lite"/>
    </source>
</evidence>
<evidence type="ECO:0000313" key="2">
    <source>
        <dbReference type="EMBL" id="TSO25225.1"/>
    </source>
</evidence>
<reference evidence="2 3" key="1">
    <citation type="journal article" date="2019" name="Genome Biol. Evol.">
        <title>Whole-Genome Sequencing of the Giant Devil Catfish, Bagarius yarrelli.</title>
        <authorList>
            <person name="Jiang W."/>
            <person name="Lv Y."/>
            <person name="Cheng L."/>
            <person name="Yang K."/>
            <person name="Chao B."/>
            <person name="Wang X."/>
            <person name="Li Y."/>
            <person name="Pan X."/>
            <person name="You X."/>
            <person name="Zhang Y."/>
            <person name="Yang J."/>
            <person name="Li J."/>
            <person name="Zhang X."/>
            <person name="Liu S."/>
            <person name="Sun C."/>
            <person name="Yang J."/>
            <person name="Shi Q."/>
        </authorList>
    </citation>
    <scope>NUCLEOTIDE SEQUENCE [LARGE SCALE GENOMIC DNA]</scope>
    <source>
        <strain evidence="2">JWS20170419001</strain>
        <tissue evidence="2">Muscle</tissue>
    </source>
</reference>
<evidence type="ECO:0000313" key="3">
    <source>
        <dbReference type="Proteomes" id="UP000319801"/>
    </source>
</evidence>
<feature type="compositionally biased region" description="Polar residues" evidence="1">
    <location>
        <begin position="30"/>
        <end position="43"/>
    </location>
</feature>
<organism evidence="2 3">
    <name type="scientific">Bagarius yarrelli</name>
    <name type="common">Goonch</name>
    <name type="synonym">Bagrus yarrelli</name>
    <dbReference type="NCBI Taxonomy" id="175774"/>
    <lineage>
        <taxon>Eukaryota</taxon>
        <taxon>Metazoa</taxon>
        <taxon>Chordata</taxon>
        <taxon>Craniata</taxon>
        <taxon>Vertebrata</taxon>
        <taxon>Euteleostomi</taxon>
        <taxon>Actinopterygii</taxon>
        <taxon>Neopterygii</taxon>
        <taxon>Teleostei</taxon>
        <taxon>Ostariophysi</taxon>
        <taxon>Siluriformes</taxon>
        <taxon>Sisoridae</taxon>
        <taxon>Sisorinae</taxon>
        <taxon>Bagarius</taxon>
    </lineage>
</organism>
<proteinExistence type="predicted"/>